<proteinExistence type="predicted"/>
<dbReference type="GO" id="GO:0004812">
    <property type="term" value="F:aminoacyl-tRNA ligase activity"/>
    <property type="evidence" value="ECO:0007669"/>
    <property type="project" value="UniProtKB-KW"/>
</dbReference>
<evidence type="ECO:0000256" key="1">
    <source>
        <dbReference type="SAM" id="Phobius"/>
    </source>
</evidence>
<dbReference type="OrthoDB" id="2187573at2759"/>
<dbReference type="SUPFAM" id="SSF49899">
    <property type="entry name" value="Concanavalin A-like lectins/glucanases"/>
    <property type="match status" value="1"/>
</dbReference>
<evidence type="ECO:0000313" key="4">
    <source>
        <dbReference type="Proteomes" id="UP000016927"/>
    </source>
</evidence>
<feature type="signal peptide" evidence="2">
    <location>
        <begin position="1"/>
        <end position="17"/>
    </location>
</feature>
<keyword evidence="3" id="KW-0030">Aminoacyl-tRNA synthetase</keyword>
<feature type="chain" id="PRO_5004354362" evidence="2">
    <location>
        <begin position="18"/>
        <end position="390"/>
    </location>
</feature>
<dbReference type="AlphaFoldDB" id="R0KRP2"/>
<organism evidence="3 4">
    <name type="scientific">Nosema bombycis (strain CQ1 / CVCC 102059)</name>
    <name type="common">Microsporidian parasite</name>
    <name type="synonym">Pebrine of silkworm</name>
    <dbReference type="NCBI Taxonomy" id="578461"/>
    <lineage>
        <taxon>Eukaryota</taxon>
        <taxon>Fungi</taxon>
        <taxon>Fungi incertae sedis</taxon>
        <taxon>Microsporidia</taxon>
        <taxon>Nosematidae</taxon>
        <taxon>Nosema</taxon>
    </lineage>
</organism>
<dbReference type="VEuPathDB" id="MicrosporidiaDB:NBO_76gi004"/>
<keyword evidence="1" id="KW-0812">Transmembrane</keyword>
<protein>
    <submittedName>
        <fullName evidence="3">Threonyl-tRNA synthetase</fullName>
    </submittedName>
</protein>
<feature type="transmembrane region" description="Helical" evidence="1">
    <location>
        <begin position="359"/>
        <end position="377"/>
    </location>
</feature>
<dbReference type="Proteomes" id="UP000016927">
    <property type="component" value="Unassembled WGS sequence"/>
</dbReference>
<keyword evidence="3" id="KW-0436">Ligase</keyword>
<sequence length="390" mass="45398">MLVTYLIRLLLLENVLCETKLDQEKDLSVTEEPSNIILYDPSRVNDYVGALGATKVDNGLRLRQSNDKGGLVLFLQDNEYKEWSFSFTISDIDLHFPEQAGVYMWYTKYDQDMGTYRGGNGHFDGLMAGIEFKGMSPEIVYAINNGENLNEFENHTIHRDSFNPLRLKDVKELTVKVILTHKNFKVELYNQDKLVYDSFRYVDDHPFKTLDKFKRFSITSFYSNTPAEKGFILKRAQLYKRTESEIYDAERVHAMHEASLPIYEHEVHHPNKELRMFIAQFTHFIQYAKGVLGNVESPLITTRTKEIIDKIEETNSASFRQTISSKINDIELRIQQVDKNITDLLHYIKEVDHSTKISTSSYLILGFGVFLIFVYGIKEYQRYAVTKKNL</sequence>
<accession>R0KRP2</accession>
<keyword evidence="1" id="KW-0472">Membrane</keyword>
<dbReference type="InterPro" id="IPR013320">
    <property type="entry name" value="ConA-like_dom_sf"/>
</dbReference>
<keyword evidence="4" id="KW-1185">Reference proteome</keyword>
<keyword evidence="2" id="KW-0732">Signal</keyword>
<keyword evidence="1" id="KW-1133">Transmembrane helix</keyword>
<name>R0KRP2_NOSB1</name>
<dbReference type="EMBL" id="KB908984">
    <property type="protein sequence ID" value="EOB13421.1"/>
    <property type="molecule type" value="Genomic_DNA"/>
</dbReference>
<gene>
    <name evidence="3" type="ORF">NBO_76gi004</name>
</gene>
<evidence type="ECO:0000313" key="3">
    <source>
        <dbReference type="EMBL" id="EOB13421.1"/>
    </source>
</evidence>
<dbReference type="HOGENOM" id="CLU_056396_0_0_1"/>
<reference evidence="3 4" key="1">
    <citation type="journal article" date="2013" name="BMC Genomics">
        <title>Comparative genomics of parasitic silkworm microsporidia reveal an association between genome expansion and host adaptation.</title>
        <authorList>
            <person name="Pan G."/>
            <person name="Xu J."/>
            <person name="Li T."/>
            <person name="Xia Q."/>
            <person name="Liu S.L."/>
            <person name="Zhang G."/>
            <person name="Li S."/>
            <person name="Li C."/>
            <person name="Liu H."/>
            <person name="Yang L."/>
            <person name="Liu T."/>
            <person name="Zhang X."/>
            <person name="Wu Z."/>
            <person name="Fan W."/>
            <person name="Dang X."/>
            <person name="Xiang H."/>
            <person name="Tao M."/>
            <person name="Li Y."/>
            <person name="Hu J."/>
            <person name="Li Z."/>
            <person name="Lin L."/>
            <person name="Luo J."/>
            <person name="Geng L."/>
            <person name="Wang L."/>
            <person name="Long M."/>
            <person name="Wan Y."/>
            <person name="He N."/>
            <person name="Zhang Z."/>
            <person name="Lu C."/>
            <person name="Keeling P.J."/>
            <person name="Wang J."/>
            <person name="Xiang Z."/>
            <person name="Zhou Z."/>
        </authorList>
    </citation>
    <scope>NUCLEOTIDE SEQUENCE [LARGE SCALE GENOMIC DNA]</scope>
    <source>
        <strain evidence="4">CQ1 / CVCC 102059</strain>
    </source>
</reference>
<evidence type="ECO:0000256" key="2">
    <source>
        <dbReference type="SAM" id="SignalP"/>
    </source>
</evidence>